<reference evidence="4 5" key="1">
    <citation type="submission" date="2016-05" db="EMBL/GenBank/DDBJ databases">
        <title>A degradative enzymes factory behind the ericoid mycorrhizal symbiosis.</title>
        <authorList>
            <consortium name="DOE Joint Genome Institute"/>
            <person name="Martino E."/>
            <person name="Morin E."/>
            <person name="Grelet G."/>
            <person name="Kuo A."/>
            <person name="Kohler A."/>
            <person name="Daghino S."/>
            <person name="Barry K."/>
            <person name="Choi C."/>
            <person name="Cichocki N."/>
            <person name="Clum A."/>
            <person name="Copeland A."/>
            <person name="Hainaut M."/>
            <person name="Haridas S."/>
            <person name="Labutti K."/>
            <person name="Lindquist E."/>
            <person name="Lipzen A."/>
            <person name="Khouja H.-R."/>
            <person name="Murat C."/>
            <person name="Ohm R."/>
            <person name="Olson A."/>
            <person name="Spatafora J."/>
            <person name="Veneault-Fourrey C."/>
            <person name="Henrissat B."/>
            <person name="Grigoriev I."/>
            <person name="Martin F."/>
            <person name="Perotto S."/>
        </authorList>
    </citation>
    <scope>NUCLEOTIDE SEQUENCE [LARGE SCALE GENOMIC DNA]</scope>
    <source>
        <strain evidence="4 5">UAMH 7357</strain>
    </source>
</reference>
<evidence type="ECO:0000259" key="3">
    <source>
        <dbReference type="PROSITE" id="PS00463"/>
    </source>
</evidence>
<feature type="compositionally biased region" description="Basic and acidic residues" evidence="2">
    <location>
        <begin position="747"/>
        <end position="756"/>
    </location>
</feature>
<feature type="region of interest" description="Disordered" evidence="2">
    <location>
        <begin position="73"/>
        <end position="121"/>
    </location>
</feature>
<evidence type="ECO:0000256" key="2">
    <source>
        <dbReference type="SAM" id="MobiDB-lite"/>
    </source>
</evidence>
<protein>
    <recommendedName>
        <fullName evidence="3">Zn(2)-C6 fungal-type domain-containing protein</fullName>
    </recommendedName>
</protein>
<dbReference type="Proteomes" id="UP000235672">
    <property type="component" value="Unassembled WGS sequence"/>
</dbReference>
<dbReference type="InterPro" id="IPR001138">
    <property type="entry name" value="Zn2Cys6_DnaBD"/>
</dbReference>
<feature type="compositionally biased region" description="Acidic residues" evidence="2">
    <location>
        <begin position="22"/>
        <end position="32"/>
    </location>
</feature>
<dbReference type="SUPFAM" id="SSF57701">
    <property type="entry name" value="Zn2/Cys6 DNA-binding domain"/>
    <property type="match status" value="1"/>
</dbReference>
<proteinExistence type="predicted"/>
<dbReference type="OrthoDB" id="5303703at2759"/>
<evidence type="ECO:0000313" key="5">
    <source>
        <dbReference type="Proteomes" id="UP000235672"/>
    </source>
</evidence>
<feature type="compositionally biased region" description="Gly residues" evidence="2">
    <location>
        <begin position="700"/>
        <end position="723"/>
    </location>
</feature>
<feature type="compositionally biased region" description="Basic and acidic residues" evidence="2">
    <location>
        <begin position="398"/>
        <end position="410"/>
    </location>
</feature>
<dbReference type="InterPro" id="IPR036864">
    <property type="entry name" value="Zn2-C6_fun-type_DNA-bd_sf"/>
</dbReference>
<feature type="region of interest" description="Disordered" evidence="2">
    <location>
        <begin position="1"/>
        <end position="47"/>
    </location>
</feature>
<dbReference type="EMBL" id="KZ613520">
    <property type="protein sequence ID" value="PMD14696.1"/>
    <property type="molecule type" value="Genomic_DNA"/>
</dbReference>
<name>A0A2J6PLF1_9HELO</name>
<dbReference type="GO" id="GO:0008270">
    <property type="term" value="F:zinc ion binding"/>
    <property type="evidence" value="ECO:0007669"/>
    <property type="project" value="InterPro"/>
</dbReference>
<keyword evidence="5" id="KW-1185">Reference proteome</keyword>
<dbReference type="STRING" id="1745343.A0A2J6PLF1"/>
<dbReference type="AlphaFoldDB" id="A0A2J6PLF1"/>
<evidence type="ECO:0000313" key="4">
    <source>
        <dbReference type="EMBL" id="PMD14696.1"/>
    </source>
</evidence>
<feature type="region of interest" description="Disordered" evidence="2">
    <location>
        <begin position="142"/>
        <end position="195"/>
    </location>
</feature>
<organism evidence="4 5">
    <name type="scientific">Hyaloscypha hepaticicola</name>
    <dbReference type="NCBI Taxonomy" id="2082293"/>
    <lineage>
        <taxon>Eukaryota</taxon>
        <taxon>Fungi</taxon>
        <taxon>Dikarya</taxon>
        <taxon>Ascomycota</taxon>
        <taxon>Pezizomycotina</taxon>
        <taxon>Leotiomycetes</taxon>
        <taxon>Helotiales</taxon>
        <taxon>Hyaloscyphaceae</taxon>
        <taxon>Hyaloscypha</taxon>
    </lineage>
</organism>
<sequence>MDDDINRPNSDADSLVSFDFDAPAEIDPEGADFSENPVGSNPSRRMPESIRNLGIMLNKKRRAAVQRVMRGGATGCYDQDDSGTYDPKRKRATPDLPKNVAVKKRKIHSEGENDEDGEKELKVHRKVGYSLMVTLTLESEQGREYLRGITPGPSDTSDTSQDEESKPETDTGDGSLNKRRRRRREPERLGATYSRADGLTLGDLTVDHPQRRGCKACFEAGDDECTLIEHKFEYPCESCRDGSLECELIIPPELKKSCQRCKQKRRSCSYISDGGKGVETCDQCTDEGVKCCAGPLKLSKKFDKTTSRGIGAKPSAVDDGGKVVERMWVACNQCRVLGSRCTLKGKQDFGPCSGCRKKNEQCKFVLPRQRQPHLSAAPDLSRPRQFKQPKIDQYFSRKRGEGPETPEWKNSRKGPGVSSPATNTRNLLEEVAVLGYKQGRRALKKGQQLISKKTEFCHPIQFNYTPDPEGNHPCDWCLSPFFGFYGLAEHSGPRIVEGYWLENGEGFKEVRGGFADPEVDGQVRERTRMCVGCTFERIRIFACSIHTIRPLANTEQNPDVWDNAKWDYAATALENGDEVGGALMLNSKWCSICAALASFTCSSITLFTSTGEVGRDEGCGLMLCSQCQALTHHTFREGIISGSETLDAIFREVSTNRFLYPTGVRADAEFLTSGGELVMRINQGMDMGRDENTEAADGNAGYGGHGGQGGQGGQGGHGGFGGGQDRKKEGISTTFGPRLPSTPAREGQCRAFREEQGFSMNTPPANPRTPLRNA</sequence>
<evidence type="ECO:0000256" key="1">
    <source>
        <dbReference type="ARBA" id="ARBA00023242"/>
    </source>
</evidence>
<dbReference type="GO" id="GO:0000981">
    <property type="term" value="F:DNA-binding transcription factor activity, RNA polymerase II-specific"/>
    <property type="evidence" value="ECO:0007669"/>
    <property type="project" value="InterPro"/>
</dbReference>
<accession>A0A2J6PLF1</accession>
<dbReference type="PROSITE" id="PS00463">
    <property type="entry name" value="ZN2_CY6_FUNGAL_1"/>
    <property type="match status" value="1"/>
</dbReference>
<gene>
    <name evidence="4" type="ORF">NA56DRAFT_710766</name>
</gene>
<dbReference type="Gene3D" id="4.10.240.10">
    <property type="entry name" value="Zn(2)-C6 fungal-type DNA-binding domain"/>
    <property type="match status" value="1"/>
</dbReference>
<keyword evidence="1" id="KW-0539">Nucleus</keyword>
<feature type="domain" description="Zn(2)-C6 fungal-type" evidence="3">
    <location>
        <begin position="257"/>
        <end position="292"/>
    </location>
</feature>
<feature type="region of interest" description="Disordered" evidence="2">
    <location>
        <begin position="395"/>
        <end position="422"/>
    </location>
</feature>
<feature type="region of interest" description="Disordered" evidence="2">
    <location>
        <begin position="688"/>
        <end position="774"/>
    </location>
</feature>